<evidence type="ECO:0000256" key="2">
    <source>
        <dbReference type="ARBA" id="ARBA00022676"/>
    </source>
</evidence>
<evidence type="ECO:0000313" key="6">
    <source>
        <dbReference type="Proteomes" id="UP000185622"/>
    </source>
</evidence>
<dbReference type="Gene3D" id="3.40.50.2000">
    <property type="entry name" value="Glycogen Phosphorylase B"/>
    <property type="match status" value="1"/>
</dbReference>
<dbReference type="Gene3D" id="3.90.550.10">
    <property type="entry name" value="Spore Coat Polysaccharide Biosynthesis Protein SpsA, Chain A"/>
    <property type="match status" value="1"/>
</dbReference>
<evidence type="ECO:0000256" key="3">
    <source>
        <dbReference type="ARBA" id="ARBA00022679"/>
    </source>
</evidence>
<dbReference type="PANTHER" id="PTHR43179">
    <property type="entry name" value="RHAMNOSYLTRANSFERASE WBBL"/>
    <property type="match status" value="1"/>
</dbReference>
<keyword evidence="3" id="KW-0808">Transferase</keyword>
<dbReference type="PANTHER" id="PTHR43179:SF12">
    <property type="entry name" value="GALACTOFURANOSYLTRANSFERASE GLFT2"/>
    <property type="match status" value="1"/>
</dbReference>
<keyword evidence="2" id="KW-0328">Glycosyltransferase</keyword>
<dbReference type="InterPro" id="IPR029044">
    <property type="entry name" value="Nucleotide-diphossugar_trans"/>
</dbReference>
<organism evidence="5 6">
    <name type="scientific">Thioclava nitratireducens</name>
    <dbReference type="NCBI Taxonomy" id="1915078"/>
    <lineage>
        <taxon>Bacteria</taxon>
        <taxon>Pseudomonadati</taxon>
        <taxon>Pseudomonadota</taxon>
        <taxon>Alphaproteobacteria</taxon>
        <taxon>Rhodobacterales</taxon>
        <taxon>Paracoccaceae</taxon>
        <taxon>Thioclava</taxon>
    </lineage>
</organism>
<keyword evidence="6" id="KW-1185">Reference proteome</keyword>
<name>A0ABM6IM54_9RHOB</name>
<proteinExistence type="inferred from homology"/>
<gene>
    <name evidence="5" type="ORF">BMG03_18080</name>
</gene>
<evidence type="ECO:0000259" key="4">
    <source>
        <dbReference type="Pfam" id="PF00535"/>
    </source>
</evidence>
<dbReference type="SUPFAM" id="SSF53756">
    <property type="entry name" value="UDP-Glycosyltransferase/glycogen phosphorylase"/>
    <property type="match status" value="1"/>
</dbReference>
<sequence>MGRIFRVFHRYADANLRISRTVGGLGARAEAWGLHVTRYEYSGNRLRLEGRIAAPELVLRLDSVTQRCALEPDVSGVAKFAFDLPFWPGRVELAIPGKGAEGQGNESWTLPPIGRLRLTFGQLRIAPIFLWRLASHAGDIWRWRSRGDSSAGMRVKSALGFVAQSRGALLPSNLLRTGPPDEPPASPAIVIVLPVFNARNLLRETLDRIVRHTDLDWHMIVVEDRSTDPEMRPFLRDWCKAKANVTLLENAANLGFVASVNRGYEEVLNRFPDRPVVLLNSDVFVPAGWASRLVEPLTDPEVASVTPMSNDAQILSVPLPGTRSDLPPGAVDQIDAIAAKLEPSQARADLPTGIGFCMALAPRFLSQLSRFDPGFGRGYGEETDWCQRVRRLGGRHVGISSLFVEHRGSASFGPSARQKLVERNHAKIERRYPSYPRAVGRFLSRDPLAAPRFVLALARAGALQAAPLKIWLGHSLGGGAEIRLREEIAAELRAGRRGVVLRVGGTARWSIELHDPLGLCITETADRAAILSLLQVLPERHVIYSCGVGHSTPLEIPELLVDLSRGHQLDILFHDYFPLSEAYTLLEEGPSLRDIPARIDLRPGFRKPPRVHSSGDRSEWEDAWGAAMTAATCLRVFSRSSAGIVASVRPDLADKIDCKPHDRRRPARLTYPHHRHLANSGTSSNADRSAQPVIGVLGHIGLHKGASVVEAVGDACIADGRARLVLLGTLDPRFHLDAPNHIHGPFERSDLPILVAHHGIDRWFIPSLWPETFSFTTHEALGTGLPVTCFDLGAQAEAVRAAGGQGCVLPLPRYPSDVDMGRLLGQPDCERWVA</sequence>
<comment type="similarity">
    <text evidence="1">Belongs to the glycosyltransferase 2 family.</text>
</comment>
<protein>
    <recommendedName>
        <fullName evidence="4">Glycosyltransferase 2-like domain-containing protein</fullName>
    </recommendedName>
</protein>
<evidence type="ECO:0000256" key="1">
    <source>
        <dbReference type="ARBA" id="ARBA00006739"/>
    </source>
</evidence>
<feature type="domain" description="Glycosyltransferase 2-like" evidence="4">
    <location>
        <begin position="191"/>
        <end position="306"/>
    </location>
</feature>
<accession>A0ABM6IM54</accession>
<evidence type="ECO:0000313" key="5">
    <source>
        <dbReference type="EMBL" id="AQS49984.1"/>
    </source>
</evidence>
<dbReference type="SUPFAM" id="SSF53448">
    <property type="entry name" value="Nucleotide-diphospho-sugar transferases"/>
    <property type="match status" value="1"/>
</dbReference>
<dbReference type="InterPro" id="IPR001173">
    <property type="entry name" value="Glyco_trans_2-like"/>
</dbReference>
<reference evidence="5 6" key="1">
    <citation type="submission" date="2017-01" db="EMBL/GenBank/DDBJ databases">
        <title>The complete genome sequence of a sulfur-oxidizing marine bacterium Thioclava sp. 25B10_4T.</title>
        <authorList>
            <person name="Liu Y."/>
            <person name="Lai Q."/>
            <person name="Shao Z."/>
        </authorList>
    </citation>
    <scope>NUCLEOTIDE SEQUENCE [LARGE SCALE GENOMIC DNA]</scope>
    <source>
        <strain evidence="5 6">25B10_4</strain>
    </source>
</reference>
<dbReference type="Proteomes" id="UP000185622">
    <property type="component" value="Chromosome"/>
</dbReference>
<dbReference type="EMBL" id="CP019437">
    <property type="protein sequence ID" value="AQS49984.1"/>
    <property type="molecule type" value="Genomic_DNA"/>
</dbReference>
<dbReference type="Pfam" id="PF00535">
    <property type="entry name" value="Glycos_transf_2"/>
    <property type="match status" value="1"/>
</dbReference>